<dbReference type="GO" id="GO:0047372">
    <property type="term" value="F:monoacylglycerol lipase activity"/>
    <property type="evidence" value="ECO:0007669"/>
    <property type="project" value="TreeGrafter"/>
</dbReference>
<evidence type="ECO:0000256" key="1">
    <source>
        <dbReference type="ARBA" id="ARBA00010884"/>
    </source>
</evidence>
<dbReference type="InterPro" id="IPR029058">
    <property type="entry name" value="AB_hydrolase_fold"/>
</dbReference>
<dbReference type="AlphaFoldDB" id="A0A0S2INU2"/>
<dbReference type="SUPFAM" id="SSF53474">
    <property type="entry name" value="alpha/beta-Hydrolases"/>
    <property type="match status" value="1"/>
</dbReference>
<organism evidence="6">
    <name type="scientific">Leptospira borgpetersenii serovar Ballum</name>
    <dbReference type="NCBI Taxonomy" id="280505"/>
    <lineage>
        <taxon>Bacteria</taxon>
        <taxon>Pseudomonadati</taxon>
        <taxon>Spirochaetota</taxon>
        <taxon>Spirochaetia</taxon>
        <taxon>Leptospirales</taxon>
        <taxon>Leptospiraceae</taxon>
        <taxon>Leptospira</taxon>
    </lineage>
</organism>
<gene>
    <name evidence="6" type="ORF">LBBP_01034</name>
</gene>
<comment type="similarity">
    <text evidence="1">Belongs to the AB hydrolase superfamily. AB hydrolase 4 family.</text>
</comment>
<dbReference type="Pfam" id="PF00561">
    <property type="entry name" value="Abhydrolase_1"/>
    <property type="match status" value="1"/>
</dbReference>
<dbReference type="PROSITE" id="PS01133">
    <property type="entry name" value="UPF0017"/>
    <property type="match status" value="1"/>
</dbReference>
<dbReference type="PANTHER" id="PTHR10794:SF94">
    <property type="entry name" value="ESTERASE YHET-RELATED"/>
    <property type="match status" value="1"/>
</dbReference>
<evidence type="ECO:0000259" key="5">
    <source>
        <dbReference type="Pfam" id="PF00561"/>
    </source>
</evidence>
<feature type="active site" description="Charge relay system" evidence="4">
    <location>
        <position position="278"/>
    </location>
</feature>
<dbReference type="PATRIC" id="fig|280505.15.peg.1012"/>
<dbReference type="EMBL" id="CP012029">
    <property type="protein sequence ID" value="ALO25343.1"/>
    <property type="molecule type" value="Genomic_DNA"/>
</dbReference>
<dbReference type="InterPro" id="IPR012020">
    <property type="entry name" value="ABHD4"/>
</dbReference>
<name>A0A0S2INU2_LEPBO</name>
<evidence type="ECO:0000256" key="4">
    <source>
        <dbReference type="PIRSR" id="PIRSR005211-1"/>
    </source>
</evidence>
<proteinExistence type="inferred from homology"/>
<dbReference type="InterPro" id="IPR050960">
    <property type="entry name" value="AB_hydrolase_4_sf"/>
</dbReference>
<dbReference type="Gene3D" id="3.40.50.1820">
    <property type="entry name" value="alpha/beta hydrolase"/>
    <property type="match status" value="1"/>
</dbReference>
<dbReference type="PANTHER" id="PTHR10794">
    <property type="entry name" value="ABHYDROLASE DOMAIN-CONTAINING PROTEIN"/>
    <property type="match status" value="1"/>
</dbReference>
<protein>
    <submittedName>
        <fullName evidence="6">Alpha/beta hydrolase family protein</fullName>
    </submittedName>
</protein>
<feature type="active site" description="Charge relay system" evidence="4">
    <location>
        <position position="155"/>
    </location>
</feature>
<evidence type="ECO:0000256" key="3">
    <source>
        <dbReference type="ARBA" id="ARBA00022801"/>
    </source>
</evidence>
<dbReference type="InterPro" id="IPR000073">
    <property type="entry name" value="AB_hydrolase_1"/>
</dbReference>
<evidence type="ECO:0000313" key="6">
    <source>
        <dbReference type="EMBL" id="ALO25343.1"/>
    </source>
</evidence>
<dbReference type="InterPro" id="IPR000952">
    <property type="entry name" value="AB_hydrolase_4_CS"/>
</dbReference>
<sequence length="340" mass="38950">MSFMSFQSFKPKRFFKSGHLQTVYSTFFPPENHLRSKFYFEDILLQLSDNSGDALWLEHNPPIAHYSSSGPVWNGIYLVMIHGMEGTSDSAYLVSLAQSALLRGYGCVRMNLRNCGRGQGFSKGTYNIGQTKDVQDVIDFVWKKLSHRIFLSGFSLSASLVLKYLGEKRNHKVEAFSSTNPPLDLFKGCKFIDSRKARFYRNRFVSGFRKKIKNKVIQLPPELEKNAFRVKTFFEFDDQVTAPFFGYKGAVEYYQDCSSIRYIPNIRHPGIVIHSEDDPVVPPFDWETICWDKLPQIQTILSPKGGHVGFLTDPTPEIPDGRWLNKIILDYFDSKTNSGS</sequence>
<feature type="active site" description="Charge relay system" evidence="4">
    <location>
        <position position="307"/>
    </location>
</feature>
<feature type="domain" description="AB hydrolase-1" evidence="5">
    <location>
        <begin position="78"/>
        <end position="314"/>
    </location>
</feature>
<evidence type="ECO:0000256" key="2">
    <source>
        <dbReference type="ARBA" id="ARBA00022487"/>
    </source>
</evidence>
<dbReference type="GO" id="GO:0034338">
    <property type="term" value="F:short-chain carboxylesterase activity"/>
    <property type="evidence" value="ECO:0007669"/>
    <property type="project" value="TreeGrafter"/>
</dbReference>
<keyword evidence="3 6" id="KW-0378">Hydrolase</keyword>
<keyword evidence="2" id="KW-0719">Serine esterase</keyword>
<evidence type="ECO:0000313" key="7">
    <source>
        <dbReference type="Proteomes" id="UP000058857"/>
    </source>
</evidence>
<dbReference type="PIRSF" id="PIRSF005211">
    <property type="entry name" value="Ab_hydro_YheT"/>
    <property type="match status" value="1"/>
</dbReference>
<reference evidence="6 7" key="1">
    <citation type="journal article" date="2015" name="PLoS Negl. Trop. Dis.">
        <title>Distribution of Plasmids in Distinct Leptospira Pathogenic Species.</title>
        <authorList>
            <person name="Wang Y."/>
            <person name="Zhuang X."/>
            <person name="Zhong Y."/>
            <person name="Zhang C."/>
            <person name="Zhang Y."/>
            <person name="Zeng L."/>
            <person name="Zhu Y."/>
            <person name="He P."/>
            <person name="Dong K."/>
            <person name="Pal U."/>
            <person name="Guo X."/>
            <person name="Qin J."/>
        </authorList>
    </citation>
    <scope>NUCLEOTIDE SEQUENCE [LARGE SCALE GENOMIC DNA]</scope>
    <source>
        <strain evidence="6 7">56604</strain>
    </source>
</reference>
<accession>A0A0S2INU2</accession>
<dbReference type="Proteomes" id="UP000058857">
    <property type="component" value="Chromosome 1"/>
</dbReference>